<accession>A0A328D3T3</accession>
<dbReference type="Proteomes" id="UP000249390">
    <property type="component" value="Unassembled WGS sequence"/>
</dbReference>
<gene>
    <name evidence="1" type="ORF">DM860_006445</name>
</gene>
<dbReference type="AlphaFoldDB" id="A0A328D3T3"/>
<evidence type="ECO:0000313" key="1">
    <source>
        <dbReference type="EMBL" id="RAL40375.1"/>
    </source>
</evidence>
<sequence>MDSESKKDVEVFAKEIAEYMNTIDLENDDIEMWFGASKGNNPRLFSVMVRPGRKQSVLKEPLSKSRGGRDVYSSGSHGAASAQFLIHSNTQGTLHRLTLDAIIPHIKFGILVGALDDIWSGGRLRVCHIRPGGSDVLCDQRLIEAYHDFFDEVERDGKSILVFIPKEYKPLTSRNVVDYFRDLSDRGKAMSTAYRLGVLGDGNYFYRLRFSSKIAAANTFKSFQVCNESYEDDKKKVLAGMICNWTEHDKYIYAQPPSKMLIATLLATFLDKDAMDETLKVTEGAKEEH</sequence>
<evidence type="ECO:0000313" key="2">
    <source>
        <dbReference type="Proteomes" id="UP000249390"/>
    </source>
</evidence>
<organism evidence="1 2">
    <name type="scientific">Cuscuta australis</name>
    <dbReference type="NCBI Taxonomy" id="267555"/>
    <lineage>
        <taxon>Eukaryota</taxon>
        <taxon>Viridiplantae</taxon>
        <taxon>Streptophyta</taxon>
        <taxon>Embryophyta</taxon>
        <taxon>Tracheophyta</taxon>
        <taxon>Spermatophyta</taxon>
        <taxon>Magnoliopsida</taxon>
        <taxon>eudicotyledons</taxon>
        <taxon>Gunneridae</taxon>
        <taxon>Pentapetalae</taxon>
        <taxon>asterids</taxon>
        <taxon>lamiids</taxon>
        <taxon>Solanales</taxon>
        <taxon>Convolvulaceae</taxon>
        <taxon>Cuscuteae</taxon>
        <taxon>Cuscuta</taxon>
        <taxon>Cuscuta subgen. Grammica</taxon>
        <taxon>Cuscuta sect. Cleistogrammica</taxon>
    </lineage>
</organism>
<proteinExistence type="predicted"/>
<keyword evidence="2" id="KW-1185">Reference proteome</keyword>
<reference evidence="1 2" key="1">
    <citation type="submission" date="2018-06" db="EMBL/GenBank/DDBJ databases">
        <title>The Genome of Cuscuta australis (Dodder) Provides Insight into the Evolution of Plant Parasitism.</title>
        <authorList>
            <person name="Liu H."/>
        </authorList>
    </citation>
    <scope>NUCLEOTIDE SEQUENCE [LARGE SCALE GENOMIC DNA]</scope>
    <source>
        <strain evidence="2">cv. Yunnan</strain>
        <tissue evidence="1">Vines</tissue>
    </source>
</reference>
<dbReference type="EMBL" id="NQVE01000194">
    <property type="protein sequence ID" value="RAL40375.1"/>
    <property type="molecule type" value="Genomic_DNA"/>
</dbReference>
<protein>
    <submittedName>
        <fullName evidence="1">Uncharacterized protein</fullName>
    </submittedName>
</protein>
<comment type="caution">
    <text evidence="1">The sequence shown here is derived from an EMBL/GenBank/DDBJ whole genome shotgun (WGS) entry which is preliminary data.</text>
</comment>
<name>A0A328D3T3_9ASTE</name>